<dbReference type="EMBL" id="ML978159">
    <property type="protein sequence ID" value="KAF2034914.1"/>
    <property type="molecule type" value="Genomic_DNA"/>
</dbReference>
<dbReference type="AlphaFoldDB" id="A0A9P4HJX4"/>
<name>A0A9P4HJX4_9PLEO</name>
<gene>
    <name evidence="2" type="ORF">EK21DRAFT_107545</name>
</gene>
<accession>A0A9P4HJX4</accession>
<evidence type="ECO:0000313" key="3">
    <source>
        <dbReference type="Proteomes" id="UP000799777"/>
    </source>
</evidence>
<sequence>MYRFIQLFRRPLAPALLVIHQRYTKRHHLHTKSSMPGISDITVLSVAALTFVAGCFMGAKVNDRKHTTATPVAQRISSGSMLVPDTQLSLALQEQREELEVQRKMIEYYRSGLQAQQRYTSAQEGAMKSITMLNTKLAQDLEKTRRELRGKESRPQTMDRGSEP</sequence>
<keyword evidence="3" id="KW-1185">Reference proteome</keyword>
<evidence type="ECO:0000313" key="2">
    <source>
        <dbReference type="EMBL" id="KAF2034914.1"/>
    </source>
</evidence>
<feature type="compositionally biased region" description="Basic and acidic residues" evidence="1">
    <location>
        <begin position="142"/>
        <end position="154"/>
    </location>
</feature>
<evidence type="ECO:0000256" key="1">
    <source>
        <dbReference type="SAM" id="MobiDB-lite"/>
    </source>
</evidence>
<protein>
    <submittedName>
        <fullName evidence="2">Uncharacterized protein</fullName>
    </submittedName>
</protein>
<dbReference type="Proteomes" id="UP000799777">
    <property type="component" value="Unassembled WGS sequence"/>
</dbReference>
<organism evidence="2 3">
    <name type="scientific">Setomelanomma holmii</name>
    <dbReference type="NCBI Taxonomy" id="210430"/>
    <lineage>
        <taxon>Eukaryota</taxon>
        <taxon>Fungi</taxon>
        <taxon>Dikarya</taxon>
        <taxon>Ascomycota</taxon>
        <taxon>Pezizomycotina</taxon>
        <taxon>Dothideomycetes</taxon>
        <taxon>Pleosporomycetidae</taxon>
        <taxon>Pleosporales</taxon>
        <taxon>Pleosporineae</taxon>
        <taxon>Phaeosphaeriaceae</taxon>
        <taxon>Setomelanomma</taxon>
    </lineage>
</organism>
<comment type="caution">
    <text evidence="2">The sequence shown here is derived from an EMBL/GenBank/DDBJ whole genome shotgun (WGS) entry which is preliminary data.</text>
</comment>
<feature type="region of interest" description="Disordered" evidence="1">
    <location>
        <begin position="142"/>
        <end position="164"/>
    </location>
</feature>
<proteinExistence type="predicted"/>
<reference evidence="2" key="1">
    <citation type="journal article" date="2020" name="Stud. Mycol.">
        <title>101 Dothideomycetes genomes: a test case for predicting lifestyles and emergence of pathogens.</title>
        <authorList>
            <person name="Haridas S."/>
            <person name="Albert R."/>
            <person name="Binder M."/>
            <person name="Bloem J."/>
            <person name="Labutti K."/>
            <person name="Salamov A."/>
            <person name="Andreopoulos B."/>
            <person name="Baker S."/>
            <person name="Barry K."/>
            <person name="Bills G."/>
            <person name="Bluhm B."/>
            <person name="Cannon C."/>
            <person name="Castanera R."/>
            <person name="Culley D."/>
            <person name="Daum C."/>
            <person name="Ezra D."/>
            <person name="Gonzalez J."/>
            <person name="Henrissat B."/>
            <person name="Kuo A."/>
            <person name="Liang C."/>
            <person name="Lipzen A."/>
            <person name="Lutzoni F."/>
            <person name="Magnuson J."/>
            <person name="Mondo S."/>
            <person name="Nolan M."/>
            <person name="Ohm R."/>
            <person name="Pangilinan J."/>
            <person name="Park H.-J."/>
            <person name="Ramirez L."/>
            <person name="Alfaro M."/>
            <person name="Sun H."/>
            <person name="Tritt A."/>
            <person name="Yoshinaga Y."/>
            <person name="Zwiers L.-H."/>
            <person name="Turgeon B."/>
            <person name="Goodwin S."/>
            <person name="Spatafora J."/>
            <person name="Crous P."/>
            <person name="Grigoriev I."/>
        </authorList>
    </citation>
    <scope>NUCLEOTIDE SEQUENCE</scope>
    <source>
        <strain evidence="2">CBS 110217</strain>
    </source>
</reference>